<dbReference type="EMBL" id="GHWJ01004472">
    <property type="protein sequence ID" value="NOV37209.1"/>
    <property type="molecule type" value="Transcribed_RNA"/>
</dbReference>
<reference evidence="3" key="1">
    <citation type="submission" date="2019-09" db="EMBL/GenBank/DDBJ databases">
        <title>Organ-specific transcriptomic study of the physiology of the cattle tick, Rhipicephalus microplus.</title>
        <authorList>
            <person name="Tirloni L."/>
            <person name="Braz G."/>
            <person name="Gandara A.C.P."/>
            <person name="Sabadin G.A."/>
            <person name="da Silva R.M."/>
            <person name="Guizzo M.G."/>
            <person name="Machado J.A."/>
            <person name="Costa E.P."/>
            <person name="Gomes H.F."/>
            <person name="Moraes J."/>
            <person name="Mota M.B.S."/>
            <person name="Mesquita R.D."/>
            <person name="Alvarenga P.H."/>
            <person name="Alves F."/>
            <person name="Seixas A."/>
            <person name="da Fonseca R.N."/>
            <person name="Fogaca A."/>
            <person name="Logullo C."/>
            <person name="Tanaka A."/>
            <person name="Daffre S."/>
            <person name="Termignoni C."/>
            <person name="Vaz I.S.Jr."/>
            <person name="Oliveira P.L."/>
            <person name="Ribeiro J.M."/>
        </authorList>
    </citation>
    <scope>NUCLEOTIDE SEQUENCE</scope>
    <source>
        <strain evidence="3">Porto Alegre</strain>
    </source>
</reference>
<dbReference type="VEuPathDB" id="VectorBase:LOC119177262"/>
<dbReference type="GO" id="GO:0023052">
    <property type="term" value="P:signaling"/>
    <property type="evidence" value="ECO:0007669"/>
    <property type="project" value="InterPro"/>
</dbReference>
<proteinExistence type="inferred from homology"/>
<feature type="region of interest" description="Disordered" evidence="2">
    <location>
        <begin position="202"/>
        <end position="228"/>
    </location>
</feature>
<feature type="compositionally biased region" description="Polar residues" evidence="2">
    <location>
        <begin position="202"/>
        <end position="223"/>
    </location>
</feature>
<dbReference type="GO" id="GO:0008017">
    <property type="term" value="F:microtubule binding"/>
    <property type="evidence" value="ECO:0007669"/>
    <property type="project" value="TreeGrafter"/>
</dbReference>
<name>A0A6M2CU44_RHIMP</name>
<organism evidence="3">
    <name type="scientific">Rhipicephalus microplus</name>
    <name type="common">Cattle tick</name>
    <name type="synonym">Boophilus microplus</name>
    <dbReference type="NCBI Taxonomy" id="6941"/>
    <lineage>
        <taxon>Eukaryota</taxon>
        <taxon>Metazoa</taxon>
        <taxon>Ecdysozoa</taxon>
        <taxon>Arthropoda</taxon>
        <taxon>Chelicerata</taxon>
        <taxon>Arachnida</taxon>
        <taxon>Acari</taxon>
        <taxon>Parasitiformes</taxon>
        <taxon>Ixodida</taxon>
        <taxon>Ixodoidea</taxon>
        <taxon>Ixodidae</taxon>
        <taxon>Rhipicephalinae</taxon>
        <taxon>Rhipicephalus</taxon>
        <taxon>Boophilus</taxon>
    </lineage>
</organism>
<dbReference type="GO" id="GO:0051382">
    <property type="term" value="P:kinetochore assembly"/>
    <property type="evidence" value="ECO:0007669"/>
    <property type="project" value="TreeGrafter"/>
</dbReference>
<protein>
    <submittedName>
        <fullName evidence="3">Putative guanylate-kinase-associated protein ovary overexpressed</fullName>
    </submittedName>
</protein>
<dbReference type="GO" id="GO:0031616">
    <property type="term" value="C:spindle pole centrosome"/>
    <property type="evidence" value="ECO:0007669"/>
    <property type="project" value="TreeGrafter"/>
</dbReference>
<dbReference type="GO" id="GO:0051642">
    <property type="term" value="P:centrosome localization"/>
    <property type="evidence" value="ECO:0007669"/>
    <property type="project" value="TreeGrafter"/>
</dbReference>
<dbReference type="GeneID" id="119177262"/>
<keyword evidence="3" id="KW-0808">Transferase</keyword>
<evidence type="ECO:0000256" key="1">
    <source>
        <dbReference type="ARBA" id="ARBA00008839"/>
    </source>
</evidence>
<dbReference type="GO" id="GO:0007059">
    <property type="term" value="P:chromosome segregation"/>
    <property type="evidence" value="ECO:0007669"/>
    <property type="project" value="TreeGrafter"/>
</dbReference>
<accession>A0A6M2CU44</accession>
<dbReference type="InterPro" id="IPR005026">
    <property type="entry name" value="SAPAP"/>
</dbReference>
<dbReference type="RefSeq" id="XP_037284602.1">
    <property type="nucleotide sequence ID" value="XM_037428705.2"/>
</dbReference>
<comment type="similarity">
    <text evidence="1">Belongs to the SAPAP family.</text>
</comment>
<dbReference type="KEGG" id="rmp:119177262"/>
<evidence type="ECO:0000256" key="2">
    <source>
        <dbReference type="SAM" id="MobiDB-lite"/>
    </source>
</evidence>
<dbReference type="GO" id="GO:0007052">
    <property type="term" value="P:mitotic spindle organization"/>
    <property type="evidence" value="ECO:0007669"/>
    <property type="project" value="TreeGrafter"/>
</dbReference>
<dbReference type="GO" id="GO:0007346">
    <property type="term" value="P:regulation of mitotic cell cycle"/>
    <property type="evidence" value="ECO:0007669"/>
    <property type="project" value="TreeGrafter"/>
</dbReference>
<evidence type="ECO:0000313" key="3">
    <source>
        <dbReference type="EMBL" id="NOV37209.1"/>
    </source>
</evidence>
<dbReference type="PANTHER" id="PTHR12353:SF1">
    <property type="entry name" value="DISKS LARGE-ASSOCIATED PROTEIN 5"/>
    <property type="match status" value="1"/>
</dbReference>
<sequence length="246" mass="27416">MEIAPAHFRRLVEQETERLTSICHHWEGVIASQPDISEEAQGYIRSATGKAKLLMNERFSQFTSLIHNCENNLGEKKTTCDDLQGFWDMVYFQVEDVDKKFDQLAKMQKNAWELGQNADADKASMPRVGSKTKSVKATKPVATKCVPTEAQKARIEASRKRLAEAKARAATTVTARGPALTADKENAVLFEAPNFFLVSSPAQSKHNKPNLFQGTPRSLQNTPKQKDFSPLACVTRSAKKALLQHN</sequence>
<keyword evidence="3" id="KW-0418">Kinase</keyword>
<dbReference type="AlphaFoldDB" id="A0A6M2CU44"/>
<dbReference type="RefSeq" id="XP_037284601.1">
    <property type="nucleotide sequence ID" value="XM_037428704.2"/>
</dbReference>
<dbReference type="OrthoDB" id="10023951at2759"/>
<dbReference type="GO" id="GO:0016301">
    <property type="term" value="F:kinase activity"/>
    <property type="evidence" value="ECO:0007669"/>
    <property type="project" value="UniProtKB-KW"/>
</dbReference>
<dbReference type="Pfam" id="PF03359">
    <property type="entry name" value="GKAP"/>
    <property type="match status" value="1"/>
</dbReference>
<dbReference type="GO" id="GO:0005737">
    <property type="term" value="C:cytoplasm"/>
    <property type="evidence" value="ECO:0007669"/>
    <property type="project" value="TreeGrafter"/>
</dbReference>
<dbReference type="OMA" id="GLCERWD"/>
<dbReference type="PANTHER" id="PTHR12353">
    <property type="entry name" value="DISKS LARGE-ASSOCIATED PROTEIN DAP SAP90/PSD-95-ASSOCIATED PROTEIN"/>
    <property type="match status" value="1"/>
</dbReference>
<dbReference type="RefSeq" id="XP_037284603.1">
    <property type="nucleotide sequence ID" value="XM_037428706.1"/>
</dbReference>
<dbReference type="GO" id="GO:0005634">
    <property type="term" value="C:nucleus"/>
    <property type="evidence" value="ECO:0007669"/>
    <property type="project" value="TreeGrafter"/>
</dbReference>